<dbReference type="InterPro" id="IPR010540">
    <property type="entry name" value="CmpB_TMEM229"/>
</dbReference>
<sequence>MLFLLFLSYSAIGWLCESIYCSIPARRFINRGFLSGPVCPVYGVGALLAVFLLTPIAWSLPLLYLGGALVTSVLEYVTGWLLETIFHAKWWDYSNKKWNLHGRVCLKNTLLFGVMCVVLMRVIHPVLLGWMEKLSPFLLSLLSVILLAVFAADAVASVLGALQLRGKLDDLQQILDELRERTESAVSEQRSAVIAAVDTLGQRAQAGREEAVDRLRERQARLEQSLRFAHRRLLAAFPTMRVRSGREAITRLREAAARRRKKKD</sequence>
<feature type="coiled-coil region" evidence="1">
    <location>
        <begin position="161"/>
        <end position="188"/>
    </location>
</feature>
<dbReference type="AlphaFoldDB" id="A0A9D1AMK9"/>
<evidence type="ECO:0000313" key="4">
    <source>
        <dbReference type="Proteomes" id="UP000824242"/>
    </source>
</evidence>
<dbReference type="Pfam" id="PF06541">
    <property type="entry name" value="ABC_trans_CmpB"/>
    <property type="match status" value="1"/>
</dbReference>
<feature type="transmembrane region" description="Helical" evidence="2">
    <location>
        <begin position="137"/>
        <end position="162"/>
    </location>
</feature>
<reference evidence="3" key="1">
    <citation type="submission" date="2020-10" db="EMBL/GenBank/DDBJ databases">
        <authorList>
            <person name="Gilroy R."/>
        </authorList>
    </citation>
    <scope>NUCLEOTIDE SEQUENCE</scope>
    <source>
        <strain evidence="3">ChiSxjej1B13-7958</strain>
    </source>
</reference>
<feature type="transmembrane region" description="Helical" evidence="2">
    <location>
        <begin position="37"/>
        <end position="58"/>
    </location>
</feature>
<feature type="transmembrane region" description="Helical" evidence="2">
    <location>
        <begin position="109"/>
        <end position="131"/>
    </location>
</feature>
<evidence type="ECO:0000256" key="1">
    <source>
        <dbReference type="SAM" id="Coils"/>
    </source>
</evidence>
<keyword evidence="2" id="KW-0812">Transmembrane</keyword>
<organism evidence="3 4">
    <name type="scientific">Candidatus Caccousia avicola</name>
    <dbReference type="NCBI Taxonomy" id="2840721"/>
    <lineage>
        <taxon>Bacteria</taxon>
        <taxon>Bacillati</taxon>
        <taxon>Bacillota</taxon>
        <taxon>Clostridia</taxon>
        <taxon>Eubacteriales</taxon>
        <taxon>Oscillospiraceae</taxon>
        <taxon>Oscillospiraceae incertae sedis</taxon>
        <taxon>Candidatus Caccousia</taxon>
    </lineage>
</organism>
<feature type="transmembrane region" description="Helical" evidence="2">
    <location>
        <begin position="64"/>
        <end position="88"/>
    </location>
</feature>
<accession>A0A9D1AMK9</accession>
<comment type="caution">
    <text evidence="3">The sequence shown here is derived from an EMBL/GenBank/DDBJ whole genome shotgun (WGS) entry which is preliminary data.</text>
</comment>
<proteinExistence type="predicted"/>
<evidence type="ECO:0000313" key="3">
    <source>
        <dbReference type="EMBL" id="HIR47169.1"/>
    </source>
</evidence>
<dbReference type="EMBL" id="DVGZ01000057">
    <property type="protein sequence ID" value="HIR47169.1"/>
    <property type="molecule type" value="Genomic_DNA"/>
</dbReference>
<feature type="transmembrane region" description="Helical" evidence="2">
    <location>
        <begin position="6"/>
        <end position="25"/>
    </location>
</feature>
<reference evidence="3" key="2">
    <citation type="journal article" date="2021" name="PeerJ">
        <title>Extensive microbial diversity within the chicken gut microbiome revealed by metagenomics and culture.</title>
        <authorList>
            <person name="Gilroy R."/>
            <person name="Ravi A."/>
            <person name="Getino M."/>
            <person name="Pursley I."/>
            <person name="Horton D.L."/>
            <person name="Alikhan N.F."/>
            <person name="Baker D."/>
            <person name="Gharbi K."/>
            <person name="Hall N."/>
            <person name="Watson M."/>
            <person name="Adriaenssens E.M."/>
            <person name="Foster-Nyarko E."/>
            <person name="Jarju S."/>
            <person name="Secka A."/>
            <person name="Antonio M."/>
            <person name="Oren A."/>
            <person name="Chaudhuri R.R."/>
            <person name="La Ragione R."/>
            <person name="Hildebrand F."/>
            <person name="Pallen M.J."/>
        </authorList>
    </citation>
    <scope>NUCLEOTIDE SEQUENCE</scope>
    <source>
        <strain evidence="3">ChiSxjej1B13-7958</strain>
    </source>
</reference>
<evidence type="ECO:0000256" key="2">
    <source>
        <dbReference type="SAM" id="Phobius"/>
    </source>
</evidence>
<protein>
    <submittedName>
        <fullName evidence="3">Uncharacterized protein</fullName>
    </submittedName>
</protein>
<gene>
    <name evidence="3" type="ORF">IAB89_05850</name>
</gene>
<keyword evidence="2" id="KW-0472">Membrane</keyword>
<keyword evidence="2" id="KW-1133">Transmembrane helix</keyword>
<name>A0A9D1AMK9_9FIRM</name>
<keyword evidence="1" id="KW-0175">Coiled coil</keyword>
<dbReference type="Proteomes" id="UP000824242">
    <property type="component" value="Unassembled WGS sequence"/>
</dbReference>